<sequence length="207" mass="23496">MGDPKYPRRVWRKPKRPLNYDLKMEELKTLGTYGLRTKRELWKAHTQLSNVRHQARSLLALQQDVREEKEPILMKSLARVGLVSGDATLDDVLNLQVTDLLTRRLQTLVFKKFGFKTPYQARQAVVHGHIMIGDRIVNIPSYTVTTSEEDSIKFTPESKFPEMLEKSKETPVEAPVESEEVSEQEAAATEAPPAQAPESKAEKPSAE</sequence>
<organism evidence="1 2">
    <name type="scientific">Candidatus Nitrosomaritimum aestuariumsis</name>
    <dbReference type="NCBI Taxonomy" id="3342354"/>
    <lineage>
        <taxon>Archaea</taxon>
        <taxon>Nitrososphaerota</taxon>
        <taxon>Nitrososphaeria</taxon>
        <taxon>Nitrosopumilales</taxon>
        <taxon>Nitrosopumilaceae</taxon>
        <taxon>Candidatus Nitrosomaritimum</taxon>
    </lineage>
</organism>
<evidence type="ECO:0000313" key="1">
    <source>
        <dbReference type="EMBL" id="MBA4452570.1"/>
    </source>
</evidence>
<gene>
    <name evidence="1" type="ORF">H2B03_05305</name>
</gene>
<dbReference type="EMBL" id="JACEMZ010000030">
    <property type="protein sequence ID" value="MBA4452570.1"/>
    <property type="molecule type" value="Genomic_DNA"/>
</dbReference>
<name>A0AC60VYY0_9ARCH</name>
<evidence type="ECO:0000313" key="2">
    <source>
        <dbReference type="Proteomes" id="UP000559653"/>
    </source>
</evidence>
<keyword evidence="1" id="KW-0689">Ribosomal protein</keyword>
<proteinExistence type="predicted"/>
<dbReference type="Proteomes" id="UP000559653">
    <property type="component" value="Unassembled WGS sequence"/>
</dbReference>
<comment type="caution">
    <text evidence="1">The sequence shown here is derived from an EMBL/GenBank/DDBJ whole genome shotgun (WGS) entry which is preliminary data.</text>
</comment>
<reference evidence="1 2" key="1">
    <citation type="journal article" date="2020" name="Appl. Environ. Microbiol.">
        <title>Genomic Characteristics of a Novel Species of Ammonia-Oxidizing Archaea from the Jiulong River Estuary.</title>
        <authorList>
            <person name="Zou D."/>
            <person name="Wan R."/>
            <person name="Han L."/>
            <person name="Xu M.N."/>
            <person name="Liu Y."/>
            <person name="Liu H."/>
            <person name="Kao S.J."/>
            <person name="Li M."/>
        </authorList>
    </citation>
    <scope>NUCLEOTIDE SEQUENCE [LARGE SCALE GENOMIC DNA]</scope>
    <source>
        <strain evidence="1">W1bin1</strain>
    </source>
</reference>
<protein>
    <submittedName>
        <fullName evidence="1">30S ribosomal protein S4</fullName>
    </submittedName>
</protein>
<keyword evidence="1" id="KW-0687">Ribonucleoprotein</keyword>
<accession>A0AC60VYY0</accession>